<comment type="caution">
    <text evidence="3">The sequence shown here is derived from an EMBL/GenBank/DDBJ whole genome shotgun (WGS) entry which is preliminary data.</text>
</comment>
<evidence type="ECO:0000313" key="2">
    <source>
        <dbReference type="EMBL" id="GMG55807.1"/>
    </source>
</evidence>
<feature type="region of interest" description="Disordered" evidence="1">
    <location>
        <begin position="38"/>
        <end position="59"/>
    </location>
</feature>
<dbReference type="EMBL" id="BSYB01000770">
    <property type="protein sequence ID" value="GMG55809.1"/>
    <property type="molecule type" value="Genomic_DNA"/>
</dbReference>
<protein>
    <submittedName>
        <fullName evidence="3">Unnamed protein product</fullName>
    </submittedName>
</protein>
<evidence type="ECO:0000313" key="4">
    <source>
        <dbReference type="Proteomes" id="UP001165189"/>
    </source>
</evidence>
<keyword evidence="4" id="KW-1185">Reference proteome</keyword>
<organism evidence="3 4">
    <name type="scientific">Aspergillus oryzae var. brunneus</name>
    <dbReference type="NCBI Taxonomy" id="332754"/>
    <lineage>
        <taxon>Eukaryota</taxon>
        <taxon>Fungi</taxon>
        <taxon>Dikarya</taxon>
        <taxon>Ascomycota</taxon>
        <taxon>Pezizomycotina</taxon>
        <taxon>Eurotiomycetes</taxon>
        <taxon>Eurotiomycetidae</taxon>
        <taxon>Eurotiales</taxon>
        <taxon>Aspergillaceae</taxon>
        <taxon>Aspergillus</taxon>
        <taxon>Aspergillus subgen. Circumdati</taxon>
    </lineage>
</organism>
<evidence type="ECO:0000256" key="1">
    <source>
        <dbReference type="SAM" id="MobiDB-lite"/>
    </source>
</evidence>
<accession>A0ABQ6LJ26</accession>
<dbReference type="Proteomes" id="UP001165189">
    <property type="component" value="Unassembled WGS sequence"/>
</dbReference>
<evidence type="ECO:0000313" key="3">
    <source>
        <dbReference type="EMBL" id="GMG55809.1"/>
    </source>
</evidence>
<dbReference type="EMBL" id="BSYB01000768">
    <property type="protein sequence ID" value="GMG55807.1"/>
    <property type="molecule type" value="Genomic_DNA"/>
</dbReference>
<gene>
    <name evidence="2" type="ORF">Aory05_001363800</name>
    <name evidence="3" type="ORF">Aory05_001363900</name>
</gene>
<name>A0ABQ6LJ26_ASPOZ</name>
<feature type="region of interest" description="Disordered" evidence="1">
    <location>
        <begin position="76"/>
        <end position="96"/>
    </location>
</feature>
<proteinExistence type="predicted"/>
<reference evidence="3" key="1">
    <citation type="submission" date="2023-04" db="EMBL/GenBank/DDBJ databases">
        <title>Aspergillus oryzae var. brunneus NBRC 4377.</title>
        <authorList>
            <person name="Ichikawa N."/>
            <person name="Sato H."/>
            <person name="Tonouchi N."/>
        </authorList>
    </citation>
    <scope>NUCLEOTIDE SEQUENCE</scope>
    <source>
        <strain evidence="3">NBRC 4377</strain>
    </source>
</reference>
<sequence length="96" mass="10758">MPVSLVPNTRWSDTVAEGEMPFKRIRAQAAQKARKRLRAAVDSPPAEKQHDLDVNSGQSRHPTITYKFFGAYEPSATTEGGYKEWRSKNQNASPVL</sequence>